<dbReference type="PANTHER" id="PTHR12385:SF14">
    <property type="entry name" value="CHOLINE TRANSPORTER-LIKE 2"/>
    <property type="match status" value="1"/>
</dbReference>
<feature type="transmembrane region" description="Helical" evidence="7">
    <location>
        <begin position="292"/>
        <end position="321"/>
    </location>
</feature>
<dbReference type="Proteomes" id="UP000039865">
    <property type="component" value="Unassembled WGS sequence"/>
</dbReference>
<evidence type="ECO:0000256" key="2">
    <source>
        <dbReference type="ARBA" id="ARBA00007168"/>
    </source>
</evidence>
<keyword evidence="6" id="KW-0325">Glycoprotein</keyword>
<feature type="transmembrane region" description="Helical" evidence="7">
    <location>
        <begin position="342"/>
        <end position="375"/>
    </location>
</feature>
<keyword evidence="3 7" id="KW-0812">Transmembrane</keyword>
<evidence type="ECO:0000256" key="5">
    <source>
        <dbReference type="ARBA" id="ARBA00023136"/>
    </source>
</evidence>
<keyword evidence="5 7" id="KW-0472">Membrane</keyword>
<proteinExistence type="inferred from homology"/>
<organism evidence="8 9">
    <name type="scientific">Stylonychia lemnae</name>
    <name type="common">Ciliate</name>
    <dbReference type="NCBI Taxonomy" id="5949"/>
    <lineage>
        <taxon>Eukaryota</taxon>
        <taxon>Sar</taxon>
        <taxon>Alveolata</taxon>
        <taxon>Ciliophora</taxon>
        <taxon>Intramacronucleata</taxon>
        <taxon>Spirotrichea</taxon>
        <taxon>Stichotrichia</taxon>
        <taxon>Sporadotrichida</taxon>
        <taxon>Oxytrichidae</taxon>
        <taxon>Stylonychinae</taxon>
        <taxon>Stylonychia</taxon>
    </lineage>
</organism>
<feature type="transmembrane region" description="Helical" evidence="7">
    <location>
        <begin position="531"/>
        <end position="548"/>
    </location>
</feature>
<evidence type="ECO:0000256" key="4">
    <source>
        <dbReference type="ARBA" id="ARBA00022989"/>
    </source>
</evidence>
<dbReference type="Pfam" id="PF04515">
    <property type="entry name" value="Choline_transpo"/>
    <property type="match status" value="1"/>
</dbReference>
<dbReference type="InParanoid" id="A0A077ZX10"/>
<evidence type="ECO:0000256" key="6">
    <source>
        <dbReference type="ARBA" id="ARBA00023180"/>
    </source>
</evidence>
<name>A0A077ZX10_STYLE</name>
<evidence type="ECO:0000256" key="1">
    <source>
        <dbReference type="ARBA" id="ARBA00004141"/>
    </source>
</evidence>
<comment type="function">
    <text evidence="7">Choline transporter.</text>
</comment>
<evidence type="ECO:0000313" key="8">
    <source>
        <dbReference type="EMBL" id="CDW74451.1"/>
    </source>
</evidence>
<evidence type="ECO:0000256" key="7">
    <source>
        <dbReference type="RuleBase" id="RU368066"/>
    </source>
</evidence>
<dbReference type="InterPro" id="IPR007603">
    <property type="entry name" value="Choline_transptr-like"/>
</dbReference>
<evidence type="ECO:0000256" key="3">
    <source>
        <dbReference type="ARBA" id="ARBA00022692"/>
    </source>
</evidence>
<feature type="transmembrane region" description="Helical" evidence="7">
    <location>
        <begin position="245"/>
        <end position="272"/>
    </location>
</feature>
<feature type="transmembrane region" description="Helical" evidence="7">
    <location>
        <begin position="395"/>
        <end position="421"/>
    </location>
</feature>
<keyword evidence="9" id="KW-1185">Reference proteome</keyword>
<comment type="similarity">
    <text evidence="2 7">Belongs to the CTL (choline transporter-like) family.</text>
</comment>
<accession>A0A077ZX10</accession>
<gene>
    <name evidence="8" type="primary">Contig7475.g7985</name>
    <name evidence="8" type="ORF">STYLEM_3430</name>
</gene>
<comment type="subcellular location">
    <subcellularLocation>
        <location evidence="7">Cell membrane</location>
        <topology evidence="7">Multi-pass membrane protein</topology>
    </subcellularLocation>
    <subcellularLocation>
        <location evidence="1">Membrane</location>
        <topology evidence="1">Multi-pass membrane protein</topology>
    </subcellularLocation>
</comment>
<feature type="transmembrane region" description="Helical" evidence="7">
    <location>
        <begin position="498"/>
        <end position="519"/>
    </location>
</feature>
<dbReference type="OMA" id="IEQRSCT"/>
<dbReference type="GO" id="GO:0022857">
    <property type="term" value="F:transmembrane transporter activity"/>
    <property type="evidence" value="ECO:0007669"/>
    <property type="project" value="UniProtKB-UniRule"/>
</dbReference>
<dbReference type="OrthoDB" id="420519at2759"/>
<keyword evidence="4 7" id="KW-1133">Transmembrane helix</keyword>
<sequence length="584" mass="65617">MGNRAGSSSYVEKDIQTANDEKNKTPPELQNGVVTDRQCTDVFMCIIFTVFFCGMFATAAYGYAKGDPVKLITPFDSDGNQCGLKGSAMADYKVLYWPNLNNLVLNPNGLDQTVCVKYCPDKGNLTQCVPNTQFSSCPEADYESKRYIGRYCLPTNSTLKDSIIDKFASGNLARYFGDLGAAWYLFLIMAGISTTLCLIYLILLKWIAKPMIYISLVLIFLLLLGGGFYVFYLGVKYEGKDHTRAVMIGMGIMLWIMCGLFLLAICCCWGAIRLAAAIMQAASDFVRNTPQIFFVPAIFFFIISSWIVFWIISAIWVFSVGTIEKRDGSPFAEMKWETTTRYVWIYHLFGLLWISAFIIACAQFIIAAVAALWYFSQGGSSDDKGKANLRMGIKWIFRYHVGSIAFGSLLIAIMQMIKLIFEYLRRKTRNLQAQSCIARCMCCIIGCFIQYLDSCVRFIAKNAYIQMALTSKNFCTSARLAFSLVVRNAGRFSMTNSIGGILIFLGRLLIAALSAWIAYIIIMNSDLKDEVYSPVFPIIVVVIIATPRKSQRIPRNKRQAACKQNQSSRQSFFIILRSKSNSQD</sequence>
<feature type="transmembrane region" description="Helical" evidence="7">
    <location>
        <begin position="210"/>
        <end position="233"/>
    </location>
</feature>
<feature type="transmembrane region" description="Helical" evidence="7">
    <location>
        <begin position="433"/>
        <end position="452"/>
    </location>
</feature>
<reference evidence="8 9" key="1">
    <citation type="submission" date="2014-06" db="EMBL/GenBank/DDBJ databases">
        <authorList>
            <person name="Swart Estienne"/>
        </authorList>
    </citation>
    <scope>NUCLEOTIDE SEQUENCE [LARGE SCALE GENOMIC DNA]</scope>
    <source>
        <strain evidence="8 9">130c</strain>
    </source>
</reference>
<feature type="transmembrane region" description="Helical" evidence="7">
    <location>
        <begin position="181"/>
        <end position="204"/>
    </location>
</feature>
<feature type="transmembrane region" description="Helical" evidence="7">
    <location>
        <begin position="41"/>
        <end position="64"/>
    </location>
</feature>
<dbReference type="AlphaFoldDB" id="A0A077ZX10"/>
<evidence type="ECO:0000313" key="9">
    <source>
        <dbReference type="Proteomes" id="UP000039865"/>
    </source>
</evidence>
<dbReference type="EMBL" id="CCKQ01003328">
    <property type="protein sequence ID" value="CDW74451.1"/>
    <property type="molecule type" value="Genomic_DNA"/>
</dbReference>
<protein>
    <recommendedName>
        <fullName evidence="7">Choline transporter-like protein</fullName>
    </recommendedName>
</protein>
<dbReference type="GO" id="GO:0005886">
    <property type="term" value="C:plasma membrane"/>
    <property type="evidence" value="ECO:0007669"/>
    <property type="project" value="UniProtKB-SubCell"/>
</dbReference>
<dbReference type="PANTHER" id="PTHR12385">
    <property type="entry name" value="CHOLINE TRANSPORTER-LIKE (SLC FAMILY 44)"/>
    <property type="match status" value="1"/>
</dbReference>